<sequence length="154" mass="17562">MRNSPCRKDIPSINHTKKRKEKNQINCIFLNALPLHTKFNDTGHHQRQVVAGRRRRRGCKPFLVGAVSMSKINLKGNWSPREGGQSRRKGERKRLNLSTCASPTVMVLKACSVDCGVSYTGWRGIPRRGVLYTLWRTLVRWAYSTRDAMAALLL</sequence>
<name>A0AAV5I833_9ROSI</name>
<proteinExistence type="predicted"/>
<dbReference type="EMBL" id="BPVZ01000011">
    <property type="protein sequence ID" value="GKU97268.1"/>
    <property type="molecule type" value="Genomic_DNA"/>
</dbReference>
<organism evidence="1 2">
    <name type="scientific">Rubroshorea leprosula</name>
    <dbReference type="NCBI Taxonomy" id="152421"/>
    <lineage>
        <taxon>Eukaryota</taxon>
        <taxon>Viridiplantae</taxon>
        <taxon>Streptophyta</taxon>
        <taxon>Embryophyta</taxon>
        <taxon>Tracheophyta</taxon>
        <taxon>Spermatophyta</taxon>
        <taxon>Magnoliopsida</taxon>
        <taxon>eudicotyledons</taxon>
        <taxon>Gunneridae</taxon>
        <taxon>Pentapetalae</taxon>
        <taxon>rosids</taxon>
        <taxon>malvids</taxon>
        <taxon>Malvales</taxon>
        <taxon>Dipterocarpaceae</taxon>
        <taxon>Rubroshorea</taxon>
    </lineage>
</organism>
<evidence type="ECO:0000313" key="1">
    <source>
        <dbReference type="EMBL" id="GKU97268.1"/>
    </source>
</evidence>
<comment type="caution">
    <text evidence="1">The sequence shown here is derived from an EMBL/GenBank/DDBJ whole genome shotgun (WGS) entry which is preliminary data.</text>
</comment>
<protein>
    <submittedName>
        <fullName evidence="1">Uncharacterized protein</fullName>
    </submittedName>
</protein>
<accession>A0AAV5I833</accession>
<dbReference type="Proteomes" id="UP001054252">
    <property type="component" value="Unassembled WGS sequence"/>
</dbReference>
<dbReference type="AlphaFoldDB" id="A0AAV5I833"/>
<gene>
    <name evidence="1" type="ORF">SLEP1_g10437</name>
</gene>
<evidence type="ECO:0000313" key="2">
    <source>
        <dbReference type="Proteomes" id="UP001054252"/>
    </source>
</evidence>
<reference evidence="1 2" key="1">
    <citation type="journal article" date="2021" name="Commun. Biol.">
        <title>The genome of Shorea leprosula (Dipterocarpaceae) highlights the ecological relevance of drought in aseasonal tropical rainforests.</title>
        <authorList>
            <person name="Ng K.K.S."/>
            <person name="Kobayashi M.J."/>
            <person name="Fawcett J.A."/>
            <person name="Hatakeyama M."/>
            <person name="Paape T."/>
            <person name="Ng C.H."/>
            <person name="Ang C.C."/>
            <person name="Tnah L.H."/>
            <person name="Lee C.T."/>
            <person name="Nishiyama T."/>
            <person name="Sese J."/>
            <person name="O'Brien M.J."/>
            <person name="Copetti D."/>
            <person name="Mohd Noor M.I."/>
            <person name="Ong R.C."/>
            <person name="Putra M."/>
            <person name="Sireger I.Z."/>
            <person name="Indrioko S."/>
            <person name="Kosugi Y."/>
            <person name="Izuno A."/>
            <person name="Isagi Y."/>
            <person name="Lee S.L."/>
            <person name="Shimizu K.K."/>
        </authorList>
    </citation>
    <scope>NUCLEOTIDE SEQUENCE [LARGE SCALE GENOMIC DNA]</scope>
    <source>
        <strain evidence="1">214</strain>
    </source>
</reference>
<keyword evidence="2" id="KW-1185">Reference proteome</keyword>